<evidence type="ECO:0000256" key="8">
    <source>
        <dbReference type="ARBA" id="ARBA00022989"/>
    </source>
</evidence>
<dbReference type="CDD" id="cd13962">
    <property type="entry name" value="PT_UbiA_UBIAD1"/>
    <property type="match status" value="1"/>
</dbReference>
<keyword evidence="4" id="KW-0474">Menaquinone biosynthesis</keyword>
<dbReference type="FunFam" id="1.10.357.140:FF:000005">
    <property type="entry name" value="UbiA prenyltransferase domain-containing protein 1"/>
    <property type="match status" value="1"/>
</dbReference>
<dbReference type="PANTHER" id="PTHR13929:SF0">
    <property type="entry name" value="UBIA PRENYLTRANSFERASE DOMAIN-CONTAINING PROTEIN 1"/>
    <property type="match status" value="1"/>
</dbReference>
<evidence type="ECO:0000313" key="12">
    <source>
        <dbReference type="Proteomes" id="UP000749559"/>
    </source>
</evidence>
<evidence type="ECO:0000256" key="7">
    <source>
        <dbReference type="ARBA" id="ARBA00022692"/>
    </source>
</evidence>
<dbReference type="UniPathway" id="UPA00079"/>
<organism evidence="11 12">
    <name type="scientific">Owenia fusiformis</name>
    <name type="common">Polychaete worm</name>
    <dbReference type="NCBI Taxonomy" id="6347"/>
    <lineage>
        <taxon>Eukaryota</taxon>
        <taxon>Metazoa</taxon>
        <taxon>Spiralia</taxon>
        <taxon>Lophotrochozoa</taxon>
        <taxon>Annelida</taxon>
        <taxon>Polychaeta</taxon>
        <taxon>Sedentaria</taxon>
        <taxon>Canalipalpata</taxon>
        <taxon>Sabellida</taxon>
        <taxon>Oweniida</taxon>
        <taxon>Oweniidae</taxon>
        <taxon>Owenia</taxon>
    </lineage>
</organism>
<evidence type="ECO:0000256" key="3">
    <source>
        <dbReference type="ARBA" id="ARBA00005985"/>
    </source>
</evidence>
<dbReference type="OrthoDB" id="203513at2759"/>
<comment type="caution">
    <text evidence="11">The sequence shown here is derived from an EMBL/GenBank/DDBJ whole genome shotgun (WGS) entry which is preliminary data.</text>
</comment>
<dbReference type="GO" id="GO:0031966">
    <property type="term" value="C:mitochondrial membrane"/>
    <property type="evidence" value="ECO:0007669"/>
    <property type="project" value="UniProtKB-SubCell"/>
</dbReference>
<protein>
    <submittedName>
        <fullName evidence="11">Uncharacterized protein</fullName>
    </submittedName>
</protein>
<comment type="subcellular location">
    <subcellularLocation>
        <location evidence="1">Mitochondrion membrane</location>
        <topology evidence="1">Multi-pass membrane protein</topology>
    </subcellularLocation>
</comment>
<keyword evidence="9" id="KW-0496">Mitochondrion</keyword>
<dbReference type="Gene3D" id="1.10.357.140">
    <property type="entry name" value="UbiA prenyltransferase"/>
    <property type="match status" value="1"/>
</dbReference>
<keyword evidence="6" id="KW-0808">Transferase</keyword>
<dbReference type="PIRSF" id="PIRSF005355">
    <property type="entry name" value="UBIAD1"/>
    <property type="match status" value="1"/>
</dbReference>
<evidence type="ECO:0000256" key="2">
    <source>
        <dbReference type="ARBA" id="ARBA00004863"/>
    </source>
</evidence>
<evidence type="ECO:0000256" key="6">
    <source>
        <dbReference type="ARBA" id="ARBA00022679"/>
    </source>
</evidence>
<keyword evidence="10" id="KW-0472">Membrane</keyword>
<evidence type="ECO:0000256" key="9">
    <source>
        <dbReference type="ARBA" id="ARBA00023128"/>
    </source>
</evidence>
<accession>A0A8J1TPQ2</accession>
<keyword evidence="7" id="KW-0812">Transmembrane</keyword>
<dbReference type="GO" id="GO:0009234">
    <property type="term" value="P:menaquinone biosynthetic process"/>
    <property type="evidence" value="ECO:0007669"/>
    <property type="project" value="UniProtKB-UniPathway"/>
</dbReference>
<dbReference type="PANTHER" id="PTHR13929">
    <property type="entry name" value="1,4-DIHYDROXY-2-NAPHTHOATE OCTAPRENYLTRANSFERASE"/>
    <property type="match status" value="1"/>
</dbReference>
<dbReference type="GO" id="GO:0000139">
    <property type="term" value="C:Golgi membrane"/>
    <property type="evidence" value="ECO:0007669"/>
    <property type="project" value="TreeGrafter"/>
</dbReference>
<sequence>SKENYKMPSKKVKSVSFSDVMTTEVYQNGETCTVKENTLKTSGLSDYVVALRPWSFTASLTPVALGSVLAYKMTGDFNIWIVIVTCITALAVHAAGNLVNTYFDYVKGVDSKKSDDRTLVDHLLAPDEVARLGGIFYIIGCCGFVVMTILSPTKMEHLALLYFGGLSASFLYTGGLGLKYVALGDILIFISFGPITVLFAFLAQGGELSLLPMAYAIPVALNTEAILHSNNVRDFESDKAAGIVTLPILIGKTASYVVFALLIFGPPAIFAVMTVKFNPWCFLPTLTMLMALKAEKMFRTGKLALLPHYIAQMNLILGFLYIVAIYMSSSAQLPGF</sequence>
<proteinExistence type="inferred from homology"/>
<keyword evidence="8" id="KW-1133">Transmembrane helix</keyword>
<dbReference type="InterPro" id="IPR044878">
    <property type="entry name" value="UbiA_sf"/>
</dbReference>
<evidence type="ECO:0000313" key="11">
    <source>
        <dbReference type="EMBL" id="CAH1775825.1"/>
    </source>
</evidence>
<dbReference type="EMBL" id="CAIIXF020000001">
    <property type="protein sequence ID" value="CAH1775825.1"/>
    <property type="molecule type" value="Genomic_DNA"/>
</dbReference>
<keyword evidence="5" id="KW-0637">Prenyltransferase</keyword>
<comment type="similarity">
    <text evidence="3">Belongs to the UbiA prenyltransferase family.</text>
</comment>
<feature type="non-terminal residue" evidence="11">
    <location>
        <position position="1"/>
    </location>
</feature>
<dbReference type="GO" id="GO:0004659">
    <property type="term" value="F:prenyltransferase activity"/>
    <property type="evidence" value="ECO:0007669"/>
    <property type="project" value="UniProtKB-KW"/>
</dbReference>
<keyword evidence="12" id="KW-1185">Reference proteome</keyword>
<name>A0A8J1TPQ2_OWEFU</name>
<evidence type="ECO:0000256" key="10">
    <source>
        <dbReference type="ARBA" id="ARBA00023136"/>
    </source>
</evidence>
<evidence type="ECO:0000256" key="1">
    <source>
        <dbReference type="ARBA" id="ARBA00004225"/>
    </source>
</evidence>
<dbReference type="Pfam" id="PF01040">
    <property type="entry name" value="UbiA"/>
    <property type="match status" value="1"/>
</dbReference>
<dbReference type="Proteomes" id="UP000749559">
    <property type="component" value="Unassembled WGS sequence"/>
</dbReference>
<evidence type="ECO:0000256" key="4">
    <source>
        <dbReference type="ARBA" id="ARBA00022428"/>
    </source>
</evidence>
<evidence type="ECO:0000256" key="5">
    <source>
        <dbReference type="ARBA" id="ARBA00022602"/>
    </source>
</evidence>
<gene>
    <name evidence="11" type="ORF">OFUS_LOCUS3077</name>
</gene>
<dbReference type="GO" id="GO:0042371">
    <property type="term" value="P:vitamin K biosynthetic process"/>
    <property type="evidence" value="ECO:0007669"/>
    <property type="project" value="TreeGrafter"/>
</dbReference>
<comment type="pathway">
    <text evidence="2">Quinol/quinone metabolism; menaquinone biosynthesis.</text>
</comment>
<dbReference type="InterPro" id="IPR000537">
    <property type="entry name" value="UbiA_prenyltransferase"/>
</dbReference>
<dbReference type="AlphaFoldDB" id="A0A8J1TPQ2"/>
<dbReference type="InterPro" id="IPR026046">
    <property type="entry name" value="UBIAD1"/>
</dbReference>
<dbReference type="GO" id="GO:0005783">
    <property type="term" value="C:endoplasmic reticulum"/>
    <property type="evidence" value="ECO:0007669"/>
    <property type="project" value="TreeGrafter"/>
</dbReference>
<reference evidence="11" key="1">
    <citation type="submission" date="2022-03" db="EMBL/GenBank/DDBJ databases">
        <authorList>
            <person name="Martin C."/>
        </authorList>
    </citation>
    <scope>NUCLEOTIDE SEQUENCE</scope>
</reference>